<dbReference type="EMBL" id="MN739017">
    <property type="protein sequence ID" value="QHT35296.1"/>
    <property type="molecule type" value="Genomic_DNA"/>
</dbReference>
<organism evidence="3">
    <name type="scientific">viral metagenome</name>
    <dbReference type="NCBI Taxonomy" id="1070528"/>
    <lineage>
        <taxon>unclassified sequences</taxon>
        <taxon>metagenomes</taxon>
        <taxon>organismal metagenomes</taxon>
    </lineage>
</organism>
<evidence type="ECO:0000313" key="3">
    <source>
        <dbReference type="EMBL" id="QHT35296.1"/>
    </source>
</evidence>
<keyword evidence="2" id="KW-1133">Transmembrane helix</keyword>
<protein>
    <submittedName>
        <fullName evidence="3">Uncharacterized protein</fullName>
    </submittedName>
</protein>
<feature type="transmembrane region" description="Helical" evidence="2">
    <location>
        <begin position="302"/>
        <end position="321"/>
    </location>
</feature>
<dbReference type="AlphaFoldDB" id="A0A6C0F1D5"/>
<reference evidence="3" key="1">
    <citation type="journal article" date="2020" name="Nature">
        <title>Giant virus diversity and host interactions through global metagenomics.</title>
        <authorList>
            <person name="Schulz F."/>
            <person name="Roux S."/>
            <person name="Paez-Espino D."/>
            <person name="Jungbluth S."/>
            <person name="Walsh D.A."/>
            <person name="Denef V.J."/>
            <person name="McMahon K.D."/>
            <person name="Konstantinidis K.T."/>
            <person name="Eloe-Fadrosh E.A."/>
            <person name="Kyrpides N.C."/>
            <person name="Woyke T."/>
        </authorList>
    </citation>
    <scope>NUCLEOTIDE SEQUENCE</scope>
    <source>
        <strain evidence="3">GVMAG-M-3300009180-1</strain>
    </source>
</reference>
<evidence type="ECO:0000256" key="2">
    <source>
        <dbReference type="SAM" id="Phobius"/>
    </source>
</evidence>
<proteinExistence type="predicted"/>
<feature type="compositionally biased region" description="Low complexity" evidence="1">
    <location>
        <begin position="193"/>
        <end position="204"/>
    </location>
</feature>
<keyword evidence="2" id="KW-0812">Transmembrane</keyword>
<feature type="transmembrane region" description="Helical" evidence="2">
    <location>
        <begin position="375"/>
        <end position="393"/>
    </location>
</feature>
<evidence type="ECO:0000256" key="1">
    <source>
        <dbReference type="SAM" id="MobiDB-lite"/>
    </source>
</evidence>
<accession>A0A6C0F1D5</accession>
<keyword evidence="2" id="KW-0472">Membrane</keyword>
<feature type="transmembrane region" description="Helical" evidence="2">
    <location>
        <begin position="260"/>
        <end position="281"/>
    </location>
</feature>
<feature type="transmembrane region" description="Helical" evidence="2">
    <location>
        <begin position="327"/>
        <end position="347"/>
    </location>
</feature>
<name>A0A6C0F1D5_9ZZZZ</name>
<feature type="region of interest" description="Disordered" evidence="1">
    <location>
        <begin position="179"/>
        <end position="206"/>
    </location>
</feature>
<sequence>MTDKHLDYDYYNTLTIKASPAKFEYHGKPNAPNLVFHDGSQTKKYISTNIYLIKSTDPNFDGELVIEHKLITNYGEKMFVHFPLKTDTLVAENEIDQLLSIEPGDSLEVNLNRVITEQSECIYRKANVAAFTKPIIIKTQIMERNLINSKIIEGSCTDRDRNAILQLQNDMKTMMAHIKDNNRHGSGSGGFGSSSSSSSNSRFGSGSGGAMTEAALNDLLSKSGLQCDAIQDDSQDPYIAKIMNIAPGVNAEKIDITNPLAIILAVLISTIAGIIALIAGYKEVFKILHRKLVNIQKSIKMMSIIEGIIPFTFFLTFIILSAKEESVYIATVSAIIWIIYSIVVSCIKRGIVAEVTGADNVDLLLTGERPIWKKFLLVYPLWPIFVIIDYMAYRKIP</sequence>